<keyword evidence="9" id="KW-1133">Transmembrane helix</keyword>
<dbReference type="Proteomes" id="UP001165289">
    <property type="component" value="Unassembled WGS sequence"/>
</dbReference>
<keyword evidence="7 9" id="KW-0472">Membrane</keyword>
<feature type="transmembrane region" description="Helical" evidence="9">
    <location>
        <begin position="85"/>
        <end position="112"/>
    </location>
</feature>
<feature type="region of interest" description="Disordered" evidence="8">
    <location>
        <begin position="1"/>
        <end position="38"/>
    </location>
</feature>
<keyword evidence="6" id="KW-0862">Zinc</keyword>
<sequence>MPENNSTQTTPEQTTTKTNMEPNTVHSKEPLGNNGRSRGSIISNGLSYNYNTDVEWGKLPQEFICVNCKVAGISQTELKVGNLNWVMTAVCIICLCLCFCWICVPCGIGALFMDTFKDVNHICTNCGYINGTKKQMD</sequence>
<evidence type="ECO:0000313" key="11">
    <source>
        <dbReference type="EMBL" id="KAI6645670.1"/>
    </source>
</evidence>
<evidence type="ECO:0000313" key="12">
    <source>
        <dbReference type="Proteomes" id="UP001165289"/>
    </source>
</evidence>
<reference evidence="11 12" key="1">
    <citation type="journal article" date="2023" name="BMC Biol.">
        <title>The compact genome of the sponge Oopsacas minuta (Hexactinellida) is lacking key metazoan core genes.</title>
        <authorList>
            <person name="Santini S."/>
            <person name="Schenkelaars Q."/>
            <person name="Jourda C."/>
            <person name="Duchesne M."/>
            <person name="Belahbib H."/>
            <person name="Rocher C."/>
            <person name="Selva M."/>
            <person name="Riesgo A."/>
            <person name="Vervoort M."/>
            <person name="Leys S.P."/>
            <person name="Kodjabachian L."/>
            <person name="Le Bivic A."/>
            <person name="Borchiellini C."/>
            <person name="Claverie J.M."/>
            <person name="Renard E."/>
        </authorList>
    </citation>
    <scope>NUCLEOTIDE SEQUENCE [LARGE SCALE GENOMIC DNA]</scope>
    <source>
        <strain evidence="11">SPO-2</strain>
    </source>
</reference>
<accession>A0AAV7JA75</accession>
<feature type="compositionally biased region" description="Low complexity" evidence="8">
    <location>
        <begin position="7"/>
        <end position="18"/>
    </location>
</feature>
<protein>
    <recommendedName>
        <fullName evidence="10">LITAF domain-containing protein</fullName>
    </recommendedName>
</protein>
<evidence type="ECO:0000259" key="10">
    <source>
        <dbReference type="PROSITE" id="PS51837"/>
    </source>
</evidence>
<dbReference type="PANTHER" id="PTHR23292">
    <property type="entry name" value="LIPOPOLYSACCHARIDE-INDUCED TUMOR NECROSIS FACTOR-ALPHA FACTOR"/>
    <property type="match status" value="1"/>
</dbReference>
<keyword evidence="9" id="KW-0812">Transmembrane</keyword>
<keyword evidence="5" id="KW-0479">Metal-binding</keyword>
<dbReference type="AlphaFoldDB" id="A0AAV7JA75"/>
<evidence type="ECO:0000256" key="2">
    <source>
        <dbReference type="ARBA" id="ARBA00004481"/>
    </source>
</evidence>
<evidence type="ECO:0000256" key="7">
    <source>
        <dbReference type="ARBA" id="ARBA00023136"/>
    </source>
</evidence>
<dbReference type="InterPro" id="IPR006629">
    <property type="entry name" value="LITAF"/>
</dbReference>
<feature type="domain" description="LITAF" evidence="10">
    <location>
        <begin position="44"/>
        <end position="135"/>
    </location>
</feature>
<comment type="caution">
    <text evidence="11">The sequence shown here is derived from an EMBL/GenBank/DDBJ whole genome shotgun (WGS) entry which is preliminary data.</text>
</comment>
<evidence type="ECO:0000256" key="9">
    <source>
        <dbReference type="SAM" id="Phobius"/>
    </source>
</evidence>
<evidence type="ECO:0000256" key="1">
    <source>
        <dbReference type="ARBA" id="ARBA00004414"/>
    </source>
</evidence>
<dbReference type="GO" id="GO:0031902">
    <property type="term" value="C:late endosome membrane"/>
    <property type="evidence" value="ECO:0007669"/>
    <property type="project" value="UniProtKB-SubCell"/>
</dbReference>
<dbReference type="InterPro" id="IPR037519">
    <property type="entry name" value="LITAF_fam"/>
</dbReference>
<evidence type="ECO:0000256" key="3">
    <source>
        <dbReference type="ARBA" id="ARBA00004630"/>
    </source>
</evidence>
<organism evidence="11 12">
    <name type="scientific">Oopsacas minuta</name>
    <dbReference type="NCBI Taxonomy" id="111878"/>
    <lineage>
        <taxon>Eukaryota</taxon>
        <taxon>Metazoa</taxon>
        <taxon>Porifera</taxon>
        <taxon>Hexactinellida</taxon>
        <taxon>Hexasterophora</taxon>
        <taxon>Lyssacinosida</taxon>
        <taxon>Leucopsacidae</taxon>
        <taxon>Oopsacas</taxon>
    </lineage>
</organism>
<gene>
    <name evidence="11" type="ORF">LOD99_12933</name>
</gene>
<evidence type="ECO:0000256" key="5">
    <source>
        <dbReference type="ARBA" id="ARBA00022723"/>
    </source>
</evidence>
<dbReference type="GO" id="GO:0005765">
    <property type="term" value="C:lysosomal membrane"/>
    <property type="evidence" value="ECO:0007669"/>
    <property type="project" value="UniProtKB-SubCell"/>
</dbReference>
<dbReference type="GO" id="GO:0008270">
    <property type="term" value="F:zinc ion binding"/>
    <property type="evidence" value="ECO:0007669"/>
    <property type="project" value="TreeGrafter"/>
</dbReference>
<dbReference type="PANTHER" id="PTHR23292:SF6">
    <property type="entry name" value="FI16602P1-RELATED"/>
    <property type="match status" value="1"/>
</dbReference>
<comment type="similarity">
    <text evidence="4">Belongs to the CDIP1/LITAF family.</text>
</comment>
<comment type="subcellular location">
    <subcellularLocation>
        <location evidence="2">Endosome membrane</location>
        <topology evidence="2">Peripheral membrane protein</topology>
    </subcellularLocation>
    <subcellularLocation>
        <location evidence="1">Late endosome membrane</location>
    </subcellularLocation>
    <subcellularLocation>
        <location evidence="3">Lysosome membrane</location>
        <topology evidence="3">Peripheral membrane protein</topology>
        <orientation evidence="3">Cytoplasmic side</orientation>
    </subcellularLocation>
</comment>
<dbReference type="Pfam" id="PF10601">
    <property type="entry name" value="zf-LITAF-like"/>
    <property type="match status" value="1"/>
</dbReference>
<dbReference type="SMART" id="SM00714">
    <property type="entry name" value="LITAF"/>
    <property type="match status" value="1"/>
</dbReference>
<evidence type="ECO:0000256" key="8">
    <source>
        <dbReference type="SAM" id="MobiDB-lite"/>
    </source>
</evidence>
<evidence type="ECO:0000256" key="4">
    <source>
        <dbReference type="ARBA" id="ARBA00005975"/>
    </source>
</evidence>
<proteinExistence type="inferred from homology"/>
<dbReference type="PROSITE" id="PS51837">
    <property type="entry name" value="LITAF"/>
    <property type="match status" value="1"/>
</dbReference>
<dbReference type="EMBL" id="JAKMXF010000365">
    <property type="protein sequence ID" value="KAI6645670.1"/>
    <property type="molecule type" value="Genomic_DNA"/>
</dbReference>
<evidence type="ECO:0000256" key="6">
    <source>
        <dbReference type="ARBA" id="ARBA00022833"/>
    </source>
</evidence>
<keyword evidence="12" id="KW-1185">Reference proteome</keyword>
<name>A0AAV7JA75_9METZ</name>